<evidence type="ECO:0008006" key="4">
    <source>
        <dbReference type="Google" id="ProtNLM"/>
    </source>
</evidence>
<dbReference type="Proteomes" id="UP000005085">
    <property type="component" value="Unassembled WGS sequence"/>
</dbReference>
<keyword evidence="1" id="KW-0732">Signal</keyword>
<reference evidence="2 3" key="1">
    <citation type="journal article" date="2014" name="Genome Announc.">
        <title>Draft genome sequences of six enterohepatic helicobacter species isolated from humans and one from rhesus macaques.</title>
        <authorList>
            <person name="Shen Z."/>
            <person name="Sheh A."/>
            <person name="Young S.K."/>
            <person name="Abouelliel A."/>
            <person name="Ward D.V."/>
            <person name="Earl A.M."/>
            <person name="Fox J.G."/>
        </authorList>
    </citation>
    <scope>NUCLEOTIDE SEQUENCE [LARGE SCALE GENOMIC DNA]</scope>
    <source>
        <strain evidence="2 3">ATCC 43879</strain>
    </source>
</reference>
<proteinExistence type="predicted"/>
<name>C3XGR5_9HELI</name>
<protein>
    <recommendedName>
        <fullName evidence="4">Beta-lactamase</fullName>
    </recommendedName>
</protein>
<dbReference type="RefSeq" id="WP_020995850.1">
    <property type="nucleotide sequence ID" value="NZ_KI392040.1"/>
</dbReference>
<dbReference type="HOGENOM" id="CLU_2180191_0_0_7"/>
<organism evidence="2 3">
    <name type="scientific">Helicobacter bilis ATCC 43879</name>
    <dbReference type="NCBI Taxonomy" id="613026"/>
    <lineage>
        <taxon>Bacteria</taxon>
        <taxon>Pseudomonadati</taxon>
        <taxon>Campylobacterota</taxon>
        <taxon>Epsilonproteobacteria</taxon>
        <taxon>Campylobacterales</taxon>
        <taxon>Helicobacteraceae</taxon>
        <taxon>Helicobacter</taxon>
    </lineage>
</organism>
<dbReference type="AlphaFoldDB" id="C3XGR5"/>
<evidence type="ECO:0000256" key="1">
    <source>
        <dbReference type="SAM" id="SignalP"/>
    </source>
</evidence>
<evidence type="ECO:0000313" key="3">
    <source>
        <dbReference type="Proteomes" id="UP000005085"/>
    </source>
</evidence>
<feature type="chain" id="PRO_5002933055" description="Beta-lactamase" evidence="1">
    <location>
        <begin position="20"/>
        <end position="109"/>
    </location>
</feature>
<feature type="signal peptide" evidence="1">
    <location>
        <begin position="1"/>
        <end position="19"/>
    </location>
</feature>
<evidence type="ECO:0000313" key="2">
    <source>
        <dbReference type="EMBL" id="EEO24204.2"/>
    </source>
</evidence>
<gene>
    <name evidence="2" type="ORF">HRAG_01261</name>
</gene>
<sequence length="109" mass="12154">MKRVVIFLSLAIFSYADVASDAIMCDYGESCLKRYDTLLTKLCNSGNKEACNTLSKLYYNIHNSSNGDYYACKAGISEMCHGSETISKNSANIDTRDTNLAQPIWKCTR</sequence>
<comment type="caution">
    <text evidence="2">The sequence shown here is derived from an EMBL/GenBank/DDBJ whole genome shotgun (WGS) entry which is preliminary data.</text>
</comment>
<accession>C3XGR5</accession>
<dbReference type="EMBL" id="ACDN02000055">
    <property type="protein sequence ID" value="EEO24204.2"/>
    <property type="molecule type" value="Genomic_DNA"/>
</dbReference>
<keyword evidence="3" id="KW-1185">Reference proteome</keyword>